<dbReference type="FunFam" id="1.25.40.10:FF:001093">
    <property type="entry name" value="Pentatricopeptide repeat-containing protein At2g34400"/>
    <property type="match status" value="1"/>
</dbReference>
<dbReference type="InterPro" id="IPR011990">
    <property type="entry name" value="TPR-like_helical_dom_sf"/>
</dbReference>
<comment type="caution">
    <text evidence="3">The sequence shown here is derived from an EMBL/GenBank/DDBJ whole genome shotgun (WGS) entry which is preliminary data.</text>
</comment>
<dbReference type="InterPro" id="IPR046848">
    <property type="entry name" value="E_motif"/>
</dbReference>
<dbReference type="EMBL" id="JAAIUW010000006">
    <property type="protein sequence ID" value="KAF7826077.1"/>
    <property type="molecule type" value="Genomic_DNA"/>
</dbReference>
<protein>
    <submittedName>
        <fullName evidence="3">Pentatricopeptide repeat-containing protein</fullName>
    </submittedName>
</protein>
<feature type="repeat" description="PPR" evidence="2">
    <location>
        <begin position="239"/>
        <end position="273"/>
    </location>
</feature>
<accession>A0A834TRI1</accession>
<dbReference type="Pfam" id="PF20430">
    <property type="entry name" value="Eplus_motif"/>
    <property type="match status" value="1"/>
</dbReference>
<keyword evidence="4" id="KW-1185">Reference proteome</keyword>
<evidence type="ECO:0000313" key="4">
    <source>
        <dbReference type="Proteomes" id="UP000634136"/>
    </source>
</evidence>
<dbReference type="PANTHER" id="PTHR47926">
    <property type="entry name" value="PENTATRICOPEPTIDE REPEAT-CONTAINING PROTEIN"/>
    <property type="match status" value="1"/>
</dbReference>
<dbReference type="InterPro" id="IPR002885">
    <property type="entry name" value="PPR_rpt"/>
</dbReference>
<name>A0A834TRI1_9FABA</name>
<dbReference type="Gene3D" id="1.25.40.10">
    <property type="entry name" value="Tetratricopeptide repeat domain"/>
    <property type="match status" value="4"/>
</dbReference>
<proteinExistence type="predicted"/>
<dbReference type="Pfam" id="PF13041">
    <property type="entry name" value="PPR_2"/>
    <property type="match status" value="2"/>
</dbReference>
<feature type="repeat" description="PPR" evidence="2">
    <location>
        <begin position="442"/>
        <end position="476"/>
    </location>
</feature>
<dbReference type="InterPro" id="IPR046849">
    <property type="entry name" value="E2_motif"/>
</dbReference>
<gene>
    <name evidence="3" type="ORF">G2W53_017241</name>
</gene>
<reference evidence="3" key="1">
    <citation type="submission" date="2020-09" db="EMBL/GenBank/DDBJ databases">
        <title>Genome-Enabled Discovery of Anthraquinone Biosynthesis in Senna tora.</title>
        <authorList>
            <person name="Kang S.-H."/>
            <person name="Pandey R.P."/>
            <person name="Lee C.-M."/>
            <person name="Sim J.-S."/>
            <person name="Jeong J.-T."/>
            <person name="Choi B.-S."/>
            <person name="Jung M."/>
            <person name="Ginzburg D."/>
            <person name="Zhao K."/>
            <person name="Won S.Y."/>
            <person name="Oh T.-J."/>
            <person name="Yu Y."/>
            <person name="Kim N.-H."/>
            <person name="Lee O.R."/>
            <person name="Lee T.-H."/>
            <person name="Bashyal P."/>
            <person name="Kim T.-S."/>
            <person name="Lee W.-H."/>
            <person name="Kawkins C."/>
            <person name="Kim C.-K."/>
            <person name="Kim J.S."/>
            <person name="Ahn B.O."/>
            <person name="Rhee S.Y."/>
            <person name="Sohng J.K."/>
        </authorList>
    </citation>
    <scope>NUCLEOTIDE SEQUENCE</scope>
    <source>
        <tissue evidence="3">Leaf</tissue>
    </source>
</reference>
<dbReference type="FunFam" id="1.25.40.10:FF:000642">
    <property type="entry name" value="Pentatricopeptide repeat-containing protein mitochondrial"/>
    <property type="match status" value="1"/>
</dbReference>
<dbReference type="Pfam" id="PF20431">
    <property type="entry name" value="E_motif"/>
    <property type="match status" value="1"/>
</dbReference>
<keyword evidence="1" id="KW-0677">Repeat</keyword>
<sequence>MLFLNLSLSELHFPFPPIIFSIFTHHYTNPSYHFRPFIQTNVSPSTTRLRPSLPIPDQTHFTDFDTASLFYSTALNISARREFLPQLKQVHAHLFKFGLCHVLSLQNQILHAYFKCNQSLDAHKVFEELRVRNVVSWNIVIRGNFDSADNSGSNPRLGLSYFRRMMMESALPDFITFNSLIGICVQLNDIHMGTQLHCFTVKLGFDLDCFVGSSLVDLYAKCGLTEDARLVFSCVRFKDLVMWNVMISCYALNCLPEEACGIFNLMRLQGVKGDEFTYSSLGSSCGTSEYYEFGKQIHSLILKQSFDSDVSVASALINIYAKNDNITDARSVFDAMENRNVVSWNTLIVGCGKYGHGNEVMKLLRSMLREEVVYPDDMTLSSTFSSCGYASAIIETKQAHAFTIKFGFQESITIANSLLTAYSKCGSITCAYKCFSSIMKPDLVSWTSMINAYAFHGRAKEANGMFEKMVCCGIKPDKVSFLGVLSACAHSGLVTKGLHYFKLMTNVYHIVPETEHYACLVDLLGRCGLIQEAFELLRSMPTEPESNTLGAFVGSCKIHENAELARWAAEKLMVMEPKKSVNYTVMSNIYASDRRWCDVERLRKNMEDKCNLKVPGCSWIEIGDQVHSFVSGDRSHPQASEVYATLKMLLMPMKEDNI</sequence>
<dbReference type="Proteomes" id="UP000634136">
    <property type="component" value="Unassembled WGS sequence"/>
</dbReference>
<dbReference type="GO" id="GO:0003723">
    <property type="term" value="F:RNA binding"/>
    <property type="evidence" value="ECO:0007669"/>
    <property type="project" value="InterPro"/>
</dbReference>
<organism evidence="3 4">
    <name type="scientific">Senna tora</name>
    <dbReference type="NCBI Taxonomy" id="362788"/>
    <lineage>
        <taxon>Eukaryota</taxon>
        <taxon>Viridiplantae</taxon>
        <taxon>Streptophyta</taxon>
        <taxon>Embryophyta</taxon>
        <taxon>Tracheophyta</taxon>
        <taxon>Spermatophyta</taxon>
        <taxon>Magnoliopsida</taxon>
        <taxon>eudicotyledons</taxon>
        <taxon>Gunneridae</taxon>
        <taxon>Pentapetalae</taxon>
        <taxon>rosids</taxon>
        <taxon>fabids</taxon>
        <taxon>Fabales</taxon>
        <taxon>Fabaceae</taxon>
        <taxon>Caesalpinioideae</taxon>
        <taxon>Cassia clade</taxon>
        <taxon>Senna</taxon>
    </lineage>
</organism>
<evidence type="ECO:0000313" key="3">
    <source>
        <dbReference type="EMBL" id="KAF7826077.1"/>
    </source>
</evidence>
<dbReference type="FunFam" id="1.25.40.10:FF:000073">
    <property type="entry name" value="Pentatricopeptide repeat-containing protein chloroplastic"/>
    <property type="match status" value="1"/>
</dbReference>
<dbReference type="PANTHER" id="PTHR47926:SF511">
    <property type="entry name" value="PENTATRICOPEPTIDE REPEAT-CONTAINING PROTEIN"/>
    <property type="match status" value="1"/>
</dbReference>
<dbReference type="InterPro" id="IPR046960">
    <property type="entry name" value="PPR_At4g14850-like_plant"/>
</dbReference>
<dbReference type="OrthoDB" id="1851890at2759"/>
<dbReference type="AlphaFoldDB" id="A0A834TRI1"/>
<dbReference type="GO" id="GO:0009451">
    <property type="term" value="P:RNA modification"/>
    <property type="evidence" value="ECO:0007669"/>
    <property type="project" value="InterPro"/>
</dbReference>
<feature type="repeat" description="PPR" evidence="2">
    <location>
        <begin position="340"/>
        <end position="374"/>
    </location>
</feature>
<dbReference type="PROSITE" id="PS51375">
    <property type="entry name" value="PPR"/>
    <property type="match status" value="3"/>
</dbReference>
<dbReference type="Pfam" id="PF01535">
    <property type="entry name" value="PPR"/>
    <property type="match status" value="5"/>
</dbReference>
<dbReference type="FunFam" id="1.25.40.10:FF:000285">
    <property type="entry name" value="Pentatricopeptide repeat-containing protein, chloroplastic"/>
    <property type="match status" value="1"/>
</dbReference>
<dbReference type="NCBIfam" id="TIGR00756">
    <property type="entry name" value="PPR"/>
    <property type="match status" value="4"/>
</dbReference>
<evidence type="ECO:0000256" key="1">
    <source>
        <dbReference type="ARBA" id="ARBA00022737"/>
    </source>
</evidence>
<evidence type="ECO:0000256" key="2">
    <source>
        <dbReference type="PROSITE-ProRule" id="PRU00708"/>
    </source>
</evidence>